<feature type="chain" id="PRO_5029036761" evidence="2">
    <location>
        <begin position="26"/>
        <end position="500"/>
    </location>
</feature>
<protein>
    <submittedName>
        <fullName evidence="4">Outer membrane protein OprM</fullName>
    </submittedName>
</protein>
<comment type="similarity">
    <text evidence="1 2">Belongs to the outer membrane factor (OMF) (TC 1.B.17) family.</text>
</comment>
<dbReference type="InterPro" id="IPR010131">
    <property type="entry name" value="MdtP/NodT-like"/>
</dbReference>
<keyword evidence="2" id="KW-1134">Transmembrane beta strand</keyword>
<dbReference type="RefSeq" id="WP_175104284.1">
    <property type="nucleotide sequence ID" value="NZ_CADIKM010000005.1"/>
</dbReference>
<dbReference type="GO" id="GO:0005886">
    <property type="term" value="C:plasma membrane"/>
    <property type="evidence" value="ECO:0007669"/>
    <property type="project" value="UniProtKB-SubCell"/>
</dbReference>
<dbReference type="PANTHER" id="PTHR30203:SF33">
    <property type="entry name" value="BLR4455 PROTEIN"/>
    <property type="match status" value="1"/>
</dbReference>
<dbReference type="Gene3D" id="2.20.200.10">
    <property type="entry name" value="Outer membrane efflux proteins (OEP)"/>
    <property type="match status" value="1"/>
</dbReference>
<evidence type="ECO:0000256" key="3">
    <source>
        <dbReference type="SAM" id="MobiDB-lite"/>
    </source>
</evidence>
<evidence type="ECO:0000313" key="5">
    <source>
        <dbReference type="Proteomes" id="UP000494115"/>
    </source>
</evidence>
<keyword evidence="2" id="KW-0812">Transmembrane</keyword>
<evidence type="ECO:0000256" key="2">
    <source>
        <dbReference type="RuleBase" id="RU362097"/>
    </source>
</evidence>
<organism evidence="4 5">
    <name type="scientific">Pararobbsia alpina</name>
    <dbReference type="NCBI Taxonomy" id="621374"/>
    <lineage>
        <taxon>Bacteria</taxon>
        <taxon>Pseudomonadati</taxon>
        <taxon>Pseudomonadota</taxon>
        <taxon>Betaproteobacteria</taxon>
        <taxon>Burkholderiales</taxon>
        <taxon>Burkholderiaceae</taxon>
        <taxon>Pararobbsia</taxon>
    </lineage>
</organism>
<dbReference type="NCBIfam" id="TIGR01845">
    <property type="entry name" value="outer_NodT"/>
    <property type="match status" value="1"/>
</dbReference>
<gene>
    <name evidence="4" type="primary">oprM_6</name>
    <name evidence="4" type="ORF">LMG28138_01687</name>
</gene>
<name>A0A6S7CMM3_9BURK</name>
<dbReference type="Gene3D" id="1.20.1600.10">
    <property type="entry name" value="Outer membrane efflux proteins (OEP)"/>
    <property type="match status" value="1"/>
</dbReference>
<dbReference type="InterPro" id="IPR003423">
    <property type="entry name" value="OMP_efflux"/>
</dbReference>
<dbReference type="PROSITE" id="PS51257">
    <property type="entry name" value="PROKAR_LIPOPROTEIN"/>
    <property type="match status" value="1"/>
</dbReference>
<keyword evidence="2" id="KW-0449">Lipoprotein</keyword>
<evidence type="ECO:0000256" key="1">
    <source>
        <dbReference type="ARBA" id="ARBA00007613"/>
    </source>
</evidence>
<dbReference type="EMBL" id="CADIKM010000005">
    <property type="protein sequence ID" value="CAB3783671.1"/>
    <property type="molecule type" value="Genomic_DNA"/>
</dbReference>
<proteinExistence type="inferred from homology"/>
<dbReference type="Pfam" id="PF02321">
    <property type="entry name" value="OEP"/>
    <property type="match status" value="2"/>
</dbReference>
<dbReference type="Proteomes" id="UP000494115">
    <property type="component" value="Unassembled WGS sequence"/>
</dbReference>
<keyword evidence="5" id="KW-1185">Reference proteome</keyword>
<keyword evidence="2" id="KW-0732">Signal</keyword>
<dbReference type="GO" id="GO:0015562">
    <property type="term" value="F:efflux transmembrane transporter activity"/>
    <property type="evidence" value="ECO:0007669"/>
    <property type="project" value="InterPro"/>
</dbReference>
<dbReference type="AlphaFoldDB" id="A0A6S7CMM3"/>
<comment type="subcellular location">
    <subcellularLocation>
        <location evidence="2">Cell membrane</location>
        <topology evidence="2">Lipid-anchor</topology>
    </subcellularLocation>
</comment>
<keyword evidence="2" id="KW-0564">Palmitate</keyword>
<dbReference type="SUPFAM" id="SSF56954">
    <property type="entry name" value="Outer membrane efflux proteins (OEP)"/>
    <property type="match status" value="1"/>
</dbReference>
<reference evidence="4 5" key="1">
    <citation type="submission" date="2020-04" db="EMBL/GenBank/DDBJ databases">
        <authorList>
            <person name="De Canck E."/>
        </authorList>
    </citation>
    <scope>NUCLEOTIDE SEQUENCE [LARGE SCALE GENOMIC DNA]</scope>
    <source>
        <strain evidence="4 5">LMG 28138</strain>
    </source>
</reference>
<feature type="region of interest" description="Disordered" evidence="3">
    <location>
        <begin position="477"/>
        <end position="500"/>
    </location>
</feature>
<keyword evidence="2" id="KW-0472">Membrane</keyword>
<evidence type="ECO:0000313" key="4">
    <source>
        <dbReference type="EMBL" id="CAB3783671.1"/>
    </source>
</evidence>
<accession>A0A6S7CMM3</accession>
<sequence>MRSFRPIRYLVCLTVVSALSGCDLAPLYTPPSMILPAQYKGSGPFVVAQPQDQLSHGPWWQVFGNAELDRLETQLDAANPNLKAAEETYTQARDVVGEARSGLFPQLGLQAFTSENKESVHTLFKNATSASLQSPSNGYGAVASWEPDFWSQIRNSTKEAQQDAQGVAAQVASARLSLEMELATDYMAIHGLDDEHAVYVQTIASYQQAVSITQLRFAGKIAAGIDVARAENQLSSAQAFDTEVQAQRALLEHAVAVLAGVNPSTFSLPASADAQISVPTTPVDAPSALLQRRPDIAQAERMMAAENSSIGVSRAAFYPNIRLSAIAGFEDTGFGLASLPNALWAVGASAMLPLFEGGLRKAELQQSWSQFNQATDSYRATVLQAFQQVEDNLTLTSKLATEATQQEAALQAALKVQDMSLSLYTGGLDNYLSVTVAQIAALTAQISEVEVQTRRLQTAVGLIGAFGGGWSTADLPTAEQTLPFNPLSPHDAPGDVHEPH</sequence>
<dbReference type="PANTHER" id="PTHR30203">
    <property type="entry name" value="OUTER MEMBRANE CATION EFFLUX PROTEIN"/>
    <property type="match status" value="1"/>
</dbReference>
<feature type="signal peptide" evidence="2">
    <location>
        <begin position="1"/>
        <end position="25"/>
    </location>
</feature>